<dbReference type="Gene3D" id="3.10.20.30">
    <property type="match status" value="1"/>
</dbReference>
<dbReference type="SUPFAM" id="SSF54285">
    <property type="entry name" value="MoaD/ThiS"/>
    <property type="match status" value="1"/>
</dbReference>
<dbReference type="InterPro" id="IPR003749">
    <property type="entry name" value="ThiS/MoaD-like"/>
</dbReference>
<keyword evidence="1" id="KW-0547">Nucleotide-binding</keyword>
<organism evidence="4">
    <name type="scientific">Actinomyces succiniciruminis</name>
    <dbReference type="NCBI Taxonomy" id="1522002"/>
    <lineage>
        <taxon>Bacteria</taxon>
        <taxon>Bacillati</taxon>
        <taxon>Actinomycetota</taxon>
        <taxon>Actinomycetes</taxon>
        <taxon>Actinomycetales</taxon>
        <taxon>Actinomycetaceae</taxon>
        <taxon>Actinomyces</taxon>
    </lineage>
</organism>
<dbReference type="GO" id="GO:1990133">
    <property type="term" value="C:molybdopterin adenylyltransferase complex"/>
    <property type="evidence" value="ECO:0007669"/>
    <property type="project" value="TreeGrafter"/>
</dbReference>
<dbReference type="GO" id="GO:0006777">
    <property type="term" value="P:Mo-molybdopterin cofactor biosynthetic process"/>
    <property type="evidence" value="ECO:0007669"/>
    <property type="project" value="InterPro"/>
</dbReference>
<protein>
    <recommendedName>
        <fullName evidence="3">Molybdopterin synthase sulfur carrier subunit</fullName>
    </recommendedName>
</protein>
<dbReference type="InterPro" id="IPR016155">
    <property type="entry name" value="Mopterin_synth/thiamin_S_b"/>
</dbReference>
<comment type="similarity">
    <text evidence="2">Belongs to the MoaD family.</text>
</comment>
<evidence type="ECO:0000256" key="2">
    <source>
        <dbReference type="ARBA" id="ARBA00024200"/>
    </source>
</evidence>
<dbReference type="InterPro" id="IPR044672">
    <property type="entry name" value="MOCS2A"/>
</dbReference>
<dbReference type="AlphaFoldDB" id="A0A1L7RM35"/>
<dbReference type="EMBL" id="LK995465">
    <property type="protein sequence ID" value="CED90123.1"/>
    <property type="molecule type" value="Genomic_DNA"/>
</dbReference>
<evidence type="ECO:0000313" key="4">
    <source>
        <dbReference type="EMBL" id="CED90123.1"/>
    </source>
</evidence>
<dbReference type="PANTHER" id="PTHR33359:SF1">
    <property type="entry name" value="MOLYBDOPTERIN SYNTHASE SULFUR CARRIER SUBUNIT"/>
    <property type="match status" value="1"/>
</dbReference>
<accession>A0A1L7RM35</accession>
<dbReference type="RefSeq" id="WP_244671433.1">
    <property type="nucleotide sequence ID" value="NZ_LK995465.1"/>
</dbReference>
<proteinExistence type="inferred from homology"/>
<dbReference type="PANTHER" id="PTHR33359">
    <property type="entry name" value="MOLYBDOPTERIN SYNTHASE SULFUR CARRIER SUBUNIT"/>
    <property type="match status" value="1"/>
</dbReference>
<dbReference type="InterPro" id="IPR012675">
    <property type="entry name" value="Beta-grasp_dom_sf"/>
</dbReference>
<dbReference type="Pfam" id="PF02597">
    <property type="entry name" value="ThiS"/>
    <property type="match status" value="1"/>
</dbReference>
<gene>
    <name evidence="4" type="ORF">AAM4_0228</name>
</gene>
<evidence type="ECO:0000256" key="3">
    <source>
        <dbReference type="ARBA" id="ARBA00024247"/>
    </source>
</evidence>
<evidence type="ECO:0000256" key="1">
    <source>
        <dbReference type="ARBA" id="ARBA00022741"/>
    </source>
</evidence>
<name>A0A1L7RM35_9ACTO</name>
<dbReference type="GO" id="GO:0000166">
    <property type="term" value="F:nucleotide binding"/>
    <property type="evidence" value="ECO:0007669"/>
    <property type="project" value="UniProtKB-KW"/>
</dbReference>
<sequence>MHLPDLHTHAAGTIAIDVHYFAAAAQAAGHTEERLELPVGTTLAGLRELLAGRGLELAKIIGVSSYLVNSLSTPADSLAELHDRDRVDILPPFAGG</sequence>
<reference evidence="4" key="1">
    <citation type="submission" date="2014-07" db="EMBL/GenBank/DDBJ databases">
        <authorList>
            <person name="Zhang J.E."/>
            <person name="Yang H."/>
            <person name="Guo J."/>
            <person name="Deng Z."/>
            <person name="Luo H."/>
            <person name="Luo M."/>
            <person name="Zhao B."/>
        </authorList>
    </citation>
    <scope>NUCLEOTIDE SEQUENCE</scope>
    <source>
        <strain evidence="4">AM4</strain>
    </source>
</reference>